<keyword evidence="18" id="KW-0560">Oxidoreductase</keyword>
<keyword evidence="15" id="KW-0276">Fatty acid metabolism</keyword>
<name>A0A0B7AAL4_9EUPU</name>
<evidence type="ECO:0000256" key="25">
    <source>
        <dbReference type="ARBA" id="ARBA00036409"/>
    </source>
</evidence>
<evidence type="ECO:0000256" key="7">
    <source>
        <dbReference type="ARBA" id="ARBA00012440"/>
    </source>
</evidence>
<comment type="subunit">
    <text evidence="6">Homodimer.</text>
</comment>
<dbReference type="SUPFAM" id="SSF57196">
    <property type="entry name" value="EGF/Laminin"/>
    <property type="match status" value="1"/>
</dbReference>
<keyword evidence="8" id="KW-0644">Prostaglandin metabolism</keyword>
<dbReference type="InterPro" id="IPR010255">
    <property type="entry name" value="Haem_peroxidase_sf"/>
</dbReference>
<dbReference type="GO" id="GO:0004666">
    <property type="term" value="F:prostaglandin-endoperoxide synthase activity"/>
    <property type="evidence" value="ECO:0007669"/>
    <property type="project" value="UniProtKB-EC"/>
</dbReference>
<dbReference type="PANTHER" id="PTHR11903">
    <property type="entry name" value="PROSTAGLANDIN G/H SYNTHASE"/>
    <property type="match status" value="1"/>
</dbReference>
<dbReference type="Pfam" id="PF03098">
    <property type="entry name" value="An_peroxidase"/>
    <property type="match status" value="1"/>
</dbReference>
<evidence type="ECO:0000256" key="23">
    <source>
        <dbReference type="ARBA" id="ARBA00036313"/>
    </source>
</evidence>
<accession>A0A0B7AAL4</accession>
<sequence length="642" mass="73804">LFLVLVLKLYHSHRCALNISIVLFYRLHLSNNLGRSTEKATYKKMRVSDLLVVLVMASFLAVVIAENQCCLYPCQNNGICLTGKISGTYTCDCDNLEFYGQHCEIPTVVKWLKLLVRPSSETVHNALISPWLKWIFDIVNSVECLHDFFMRHIYLLRSNIVDSPPLYETGHGYPTVSAHTNSSYYARTLPPVPLDCPTPMGTKGKKELPNVDTLIQTFFIRTKFRPEPMGSSVLMAYFAQHFTHMFFKTDFKKGAGFTWGGHGVDVTSIYGANDGIELALRSMKDGKLKMQEINHEDYPMYLKDVSGIRMNYPSSVSEDRQFALGHPFNGLLPGLFLYQTIWMREHNRVCEILKLEHPDWDDERLFQTSKLIILGETIKIVIEDYVEHLANYNIRIKFKPSVLFDESFQYQNKINIEFNHLYHWHPLMPDEFYINGTVYPMKDYILHSELVVKYGTSIFTESLSRQRAGHMSHHNHGRYTVPVLRDVILHGRSQRLQSFNNYRKRFNLEAYTTFEDLTGETVMAAELEKMYGNIDALEFYVGILLEKRRSRNLFGSTIVEIGGPFSVKGLMSNPLCSKQYWKSSTFGGDVGFNIVKSATLESLFCGNINGPCPLVSLRVPDFQEGDVNELNTYTFKRLNDEL</sequence>
<evidence type="ECO:0000256" key="20">
    <source>
        <dbReference type="ARBA" id="ARBA00023098"/>
    </source>
</evidence>
<feature type="disulfide bond" evidence="27">
    <location>
        <begin position="74"/>
        <end position="91"/>
    </location>
</feature>
<comment type="subcellular location">
    <subcellularLocation>
        <location evidence="3">Endoplasmic reticulum membrane</location>
    </subcellularLocation>
    <subcellularLocation>
        <location evidence="2">Microsome membrane</location>
    </subcellularLocation>
</comment>
<proteinExistence type="inferred from homology"/>
<comment type="pathway">
    <text evidence="4">Lipid metabolism; prostaglandin biosynthesis.</text>
</comment>
<evidence type="ECO:0000256" key="1">
    <source>
        <dbReference type="ARBA" id="ARBA00001970"/>
    </source>
</evidence>
<dbReference type="GO" id="GO:0005789">
    <property type="term" value="C:endoplasmic reticulum membrane"/>
    <property type="evidence" value="ECO:0007669"/>
    <property type="project" value="UniProtKB-SubCell"/>
</dbReference>
<evidence type="ECO:0000256" key="5">
    <source>
        <dbReference type="ARBA" id="ARBA00008928"/>
    </source>
</evidence>
<evidence type="ECO:0000256" key="2">
    <source>
        <dbReference type="ARBA" id="ARBA00004524"/>
    </source>
</evidence>
<keyword evidence="21" id="KW-0275">Fatty acid biosynthesis</keyword>
<evidence type="ECO:0000256" key="27">
    <source>
        <dbReference type="PROSITE-ProRule" id="PRU00076"/>
    </source>
</evidence>
<dbReference type="Gene3D" id="1.10.640.10">
    <property type="entry name" value="Haem peroxidase domain superfamily, animal type"/>
    <property type="match status" value="1"/>
</dbReference>
<dbReference type="Gene3D" id="2.10.25.10">
    <property type="entry name" value="Laminin"/>
    <property type="match status" value="1"/>
</dbReference>
<dbReference type="GO" id="GO:0043005">
    <property type="term" value="C:neuron projection"/>
    <property type="evidence" value="ECO:0007669"/>
    <property type="project" value="TreeGrafter"/>
</dbReference>
<dbReference type="GO" id="GO:0019371">
    <property type="term" value="P:cyclooxygenase pathway"/>
    <property type="evidence" value="ECO:0007669"/>
    <property type="project" value="TreeGrafter"/>
</dbReference>
<keyword evidence="13 26" id="KW-0479">Metal-binding</keyword>
<dbReference type="PRINTS" id="PR00457">
    <property type="entry name" value="ANPEROXIDASE"/>
</dbReference>
<keyword evidence="11" id="KW-0643">Prostaglandin biosynthesis</keyword>
<evidence type="ECO:0000256" key="8">
    <source>
        <dbReference type="ARBA" id="ARBA00022501"/>
    </source>
</evidence>
<comment type="caution">
    <text evidence="27">Lacks conserved residue(s) required for the propagation of feature annotation.</text>
</comment>
<dbReference type="CDD" id="cd00054">
    <property type="entry name" value="EGF_CA"/>
    <property type="match status" value="1"/>
</dbReference>
<dbReference type="InterPro" id="IPR050783">
    <property type="entry name" value="Oxylipin_biosynth_metab"/>
</dbReference>
<dbReference type="GO" id="GO:0020037">
    <property type="term" value="F:heme binding"/>
    <property type="evidence" value="ECO:0007669"/>
    <property type="project" value="InterPro"/>
</dbReference>
<keyword evidence="27" id="KW-0245">EGF-like domain</keyword>
<reference evidence="29" key="1">
    <citation type="submission" date="2014-12" db="EMBL/GenBank/DDBJ databases">
        <title>Insight into the proteome of Arion vulgaris.</title>
        <authorList>
            <person name="Aradska J."/>
            <person name="Bulat T."/>
            <person name="Smidak R."/>
            <person name="Sarate P."/>
            <person name="Gangsoo J."/>
            <person name="Sialana F."/>
            <person name="Bilban M."/>
            <person name="Lubec G."/>
        </authorList>
    </citation>
    <scope>NUCLEOTIDE SEQUENCE</scope>
    <source>
        <tissue evidence="29">Skin</tissue>
    </source>
</reference>
<comment type="catalytic activity">
    <reaction evidence="22">
        <text>(9Z,12Z)-octadecadienoate + AH2 + O2 = (9S)-hydroxy-(10E,12Z)-octadecadienoate + A + H2O</text>
        <dbReference type="Rhea" id="RHEA:75459"/>
        <dbReference type="ChEBI" id="CHEBI:13193"/>
        <dbReference type="ChEBI" id="CHEBI:15377"/>
        <dbReference type="ChEBI" id="CHEBI:15379"/>
        <dbReference type="ChEBI" id="CHEBI:17499"/>
        <dbReference type="ChEBI" id="CHEBI:30245"/>
        <dbReference type="ChEBI" id="CHEBI:77852"/>
    </reaction>
    <physiologicalReaction direction="left-to-right" evidence="22">
        <dbReference type="Rhea" id="RHEA:75460"/>
    </physiologicalReaction>
</comment>
<keyword evidence="10" id="KW-0575">Peroxidase</keyword>
<keyword evidence="19 26" id="KW-0408">Iron</keyword>
<dbReference type="InterPro" id="IPR019791">
    <property type="entry name" value="Haem_peroxidase_animal"/>
</dbReference>
<protein>
    <recommendedName>
        <fullName evidence="7">prostaglandin-endoperoxide synthase</fullName>
        <ecNumber evidence="7">1.14.99.1</ecNumber>
    </recommendedName>
</protein>
<evidence type="ECO:0000256" key="3">
    <source>
        <dbReference type="ARBA" id="ARBA00004586"/>
    </source>
</evidence>
<evidence type="ECO:0000256" key="26">
    <source>
        <dbReference type="PIRSR" id="PIRSR619791-2"/>
    </source>
</evidence>
<keyword evidence="20" id="KW-0443">Lipid metabolism</keyword>
<dbReference type="PANTHER" id="PTHR11903:SF39">
    <property type="entry name" value="PROSTAGLANDIN G_H SYNTHASE 2-LIKE"/>
    <property type="match status" value="1"/>
</dbReference>
<feature type="non-terminal residue" evidence="29">
    <location>
        <position position="1"/>
    </location>
</feature>
<evidence type="ECO:0000256" key="21">
    <source>
        <dbReference type="ARBA" id="ARBA00023160"/>
    </source>
</evidence>
<dbReference type="InterPro" id="IPR000742">
    <property type="entry name" value="EGF"/>
</dbReference>
<comment type="catalytic activity">
    <reaction evidence="25">
        <text>(9Z,12Z)-octadecadienoate + AH2 + O2 = (13R)-hydroxy-(9Z,11E)-octadecadienoate + A + H2O</text>
        <dbReference type="Rhea" id="RHEA:75455"/>
        <dbReference type="ChEBI" id="CHEBI:13193"/>
        <dbReference type="ChEBI" id="CHEBI:15377"/>
        <dbReference type="ChEBI" id="CHEBI:15379"/>
        <dbReference type="ChEBI" id="CHEBI:17499"/>
        <dbReference type="ChEBI" id="CHEBI:30245"/>
        <dbReference type="ChEBI" id="CHEBI:136655"/>
    </reaction>
    <physiologicalReaction direction="left-to-right" evidence="25">
        <dbReference type="Rhea" id="RHEA:75456"/>
    </physiologicalReaction>
</comment>
<evidence type="ECO:0000256" key="24">
    <source>
        <dbReference type="ARBA" id="ARBA00036358"/>
    </source>
</evidence>
<evidence type="ECO:0000256" key="13">
    <source>
        <dbReference type="ARBA" id="ARBA00022723"/>
    </source>
</evidence>
<keyword evidence="14" id="KW-0256">Endoplasmic reticulum</keyword>
<keyword evidence="17" id="KW-0223">Dioxygenase</keyword>
<dbReference type="PROSITE" id="PS50026">
    <property type="entry name" value="EGF_3"/>
    <property type="match status" value="1"/>
</dbReference>
<dbReference type="CDD" id="cd09816">
    <property type="entry name" value="prostaglandin_endoperoxide_synthase"/>
    <property type="match status" value="1"/>
</dbReference>
<dbReference type="AlphaFoldDB" id="A0A0B7AAL4"/>
<evidence type="ECO:0000313" key="29">
    <source>
        <dbReference type="EMBL" id="CEK77717.1"/>
    </source>
</evidence>
<feature type="domain" description="EGF-like" evidence="28">
    <location>
        <begin position="65"/>
        <end position="104"/>
    </location>
</feature>
<evidence type="ECO:0000256" key="6">
    <source>
        <dbReference type="ARBA" id="ARBA00011738"/>
    </source>
</evidence>
<evidence type="ECO:0000256" key="11">
    <source>
        <dbReference type="ARBA" id="ARBA00022585"/>
    </source>
</evidence>
<evidence type="ECO:0000256" key="16">
    <source>
        <dbReference type="ARBA" id="ARBA00022848"/>
    </source>
</evidence>
<comment type="cofactor">
    <cofactor evidence="1">
        <name>heme b</name>
        <dbReference type="ChEBI" id="CHEBI:60344"/>
    </cofactor>
</comment>
<evidence type="ECO:0000256" key="22">
    <source>
        <dbReference type="ARBA" id="ARBA00035976"/>
    </source>
</evidence>
<dbReference type="SUPFAM" id="SSF48113">
    <property type="entry name" value="Heme-dependent peroxidases"/>
    <property type="match status" value="1"/>
</dbReference>
<evidence type="ECO:0000256" key="10">
    <source>
        <dbReference type="ARBA" id="ARBA00022559"/>
    </source>
</evidence>
<gene>
    <name evidence="29" type="primary">ORF106283</name>
</gene>
<keyword evidence="16" id="KW-0492">Microsome</keyword>
<dbReference type="EC" id="1.14.99.1" evidence="7"/>
<dbReference type="GO" id="GO:0046872">
    <property type="term" value="F:metal ion binding"/>
    <property type="evidence" value="ECO:0007669"/>
    <property type="project" value="UniProtKB-KW"/>
</dbReference>
<keyword evidence="12 26" id="KW-0349">Heme</keyword>
<comment type="catalytic activity">
    <reaction evidence="24">
        <text>(9Z,12Z)-octadecadienoate + AH2 + O2 = (13S)-hydroxy-(9Z,11E)-octadecadienoate + A + H2O</text>
        <dbReference type="Rhea" id="RHEA:75451"/>
        <dbReference type="ChEBI" id="CHEBI:13193"/>
        <dbReference type="ChEBI" id="CHEBI:15377"/>
        <dbReference type="ChEBI" id="CHEBI:15379"/>
        <dbReference type="ChEBI" id="CHEBI:17499"/>
        <dbReference type="ChEBI" id="CHEBI:30245"/>
        <dbReference type="ChEBI" id="CHEBI:90850"/>
    </reaction>
    <physiologicalReaction direction="left-to-right" evidence="24">
        <dbReference type="Rhea" id="RHEA:75452"/>
    </physiologicalReaction>
</comment>
<organism evidence="29">
    <name type="scientific">Arion vulgaris</name>
    <dbReference type="NCBI Taxonomy" id="1028688"/>
    <lineage>
        <taxon>Eukaryota</taxon>
        <taxon>Metazoa</taxon>
        <taxon>Spiralia</taxon>
        <taxon>Lophotrochozoa</taxon>
        <taxon>Mollusca</taxon>
        <taxon>Gastropoda</taxon>
        <taxon>Heterobranchia</taxon>
        <taxon>Euthyneura</taxon>
        <taxon>Panpulmonata</taxon>
        <taxon>Eupulmonata</taxon>
        <taxon>Stylommatophora</taxon>
        <taxon>Helicina</taxon>
        <taxon>Arionoidea</taxon>
        <taxon>Arionidae</taxon>
        <taxon>Arion</taxon>
    </lineage>
</organism>
<evidence type="ECO:0000256" key="18">
    <source>
        <dbReference type="ARBA" id="ARBA00023002"/>
    </source>
</evidence>
<dbReference type="GO" id="GO:0006979">
    <property type="term" value="P:response to oxidative stress"/>
    <property type="evidence" value="ECO:0007669"/>
    <property type="project" value="InterPro"/>
</dbReference>
<comment type="similarity">
    <text evidence="5">Belongs to the prostaglandin G/H synthase family.</text>
</comment>
<keyword evidence="9" id="KW-0444">Lipid biosynthesis</keyword>
<dbReference type="PROSITE" id="PS50292">
    <property type="entry name" value="PEROXIDASE_3"/>
    <property type="match status" value="1"/>
</dbReference>
<dbReference type="EMBL" id="HACG01030852">
    <property type="protein sequence ID" value="CEK77717.1"/>
    <property type="molecule type" value="Transcribed_RNA"/>
</dbReference>
<evidence type="ECO:0000256" key="14">
    <source>
        <dbReference type="ARBA" id="ARBA00022824"/>
    </source>
</evidence>
<dbReference type="InterPro" id="IPR037120">
    <property type="entry name" value="Haem_peroxidase_sf_animal"/>
</dbReference>
<keyword evidence="27" id="KW-1015">Disulfide bond</keyword>
<evidence type="ECO:0000256" key="12">
    <source>
        <dbReference type="ARBA" id="ARBA00022617"/>
    </source>
</evidence>
<evidence type="ECO:0000256" key="15">
    <source>
        <dbReference type="ARBA" id="ARBA00022832"/>
    </source>
</evidence>
<evidence type="ECO:0000256" key="9">
    <source>
        <dbReference type="ARBA" id="ARBA00022516"/>
    </source>
</evidence>
<feature type="binding site" description="axial binding residue" evidence="26">
    <location>
        <position position="425"/>
    </location>
    <ligand>
        <name>heme b</name>
        <dbReference type="ChEBI" id="CHEBI:60344"/>
    </ligand>
    <ligandPart>
        <name>Fe</name>
        <dbReference type="ChEBI" id="CHEBI:18248"/>
    </ligandPart>
</feature>
<evidence type="ECO:0000259" key="28">
    <source>
        <dbReference type="PROSITE" id="PS50026"/>
    </source>
</evidence>
<comment type="catalytic activity">
    <reaction evidence="23">
        <text>(9Z,12Z)-octadecadienoate + AH2 + O2 = (9R)-hydroxy-(10E,12Z)-octadecadienoate + A + H2O</text>
        <dbReference type="Rhea" id="RHEA:75447"/>
        <dbReference type="ChEBI" id="CHEBI:13193"/>
        <dbReference type="ChEBI" id="CHEBI:15377"/>
        <dbReference type="ChEBI" id="CHEBI:15379"/>
        <dbReference type="ChEBI" id="CHEBI:17499"/>
        <dbReference type="ChEBI" id="CHEBI:30245"/>
        <dbReference type="ChEBI" id="CHEBI:77895"/>
    </reaction>
    <physiologicalReaction direction="left-to-right" evidence="23">
        <dbReference type="Rhea" id="RHEA:75448"/>
    </physiologicalReaction>
</comment>
<evidence type="ECO:0000256" key="19">
    <source>
        <dbReference type="ARBA" id="ARBA00023004"/>
    </source>
</evidence>
<dbReference type="GO" id="GO:0004601">
    <property type="term" value="F:peroxidase activity"/>
    <property type="evidence" value="ECO:0007669"/>
    <property type="project" value="UniProtKB-KW"/>
</dbReference>
<evidence type="ECO:0000256" key="4">
    <source>
        <dbReference type="ARBA" id="ARBA00004702"/>
    </source>
</evidence>
<dbReference type="GO" id="GO:0016702">
    <property type="term" value="F:oxidoreductase activity, acting on single donors with incorporation of molecular oxygen, incorporation of two atoms of oxygen"/>
    <property type="evidence" value="ECO:0007669"/>
    <property type="project" value="TreeGrafter"/>
</dbReference>
<evidence type="ECO:0000256" key="17">
    <source>
        <dbReference type="ARBA" id="ARBA00022964"/>
    </source>
</evidence>